<evidence type="ECO:0000313" key="1">
    <source>
        <dbReference type="EMBL" id="MBD2187696.1"/>
    </source>
</evidence>
<name>A0ABR7ZWR5_9CYAN</name>
<reference evidence="1 2" key="1">
    <citation type="journal article" date="2020" name="ISME J.">
        <title>Comparative genomics reveals insights into cyanobacterial evolution and habitat adaptation.</title>
        <authorList>
            <person name="Chen M.Y."/>
            <person name="Teng W.K."/>
            <person name="Zhao L."/>
            <person name="Hu C.X."/>
            <person name="Zhou Y.K."/>
            <person name="Han B.P."/>
            <person name="Song L.R."/>
            <person name="Shu W.S."/>
        </authorList>
    </citation>
    <scope>NUCLEOTIDE SEQUENCE [LARGE SCALE GENOMIC DNA]</scope>
    <source>
        <strain evidence="1 2">FACHB-723</strain>
    </source>
</reference>
<gene>
    <name evidence="1" type="ORF">H6F41_06005</name>
</gene>
<evidence type="ECO:0000313" key="2">
    <source>
        <dbReference type="Proteomes" id="UP000642094"/>
    </source>
</evidence>
<dbReference type="InterPro" id="IPR019657">
    <property type="entry name" value="ComFB"/>
</dbReference>
<dbReference type="EMBL" id="JACJQB010000007">
    <property type="protein sequence ID" value="MBD2187696.1"/>
    <property type="molecule type" value="Genomic_DNA"/>
</dbReference>
<sequence length="349" mass="39868">MQSCKNILESLVVKEIDLQISHLPPYRREQISLSEVAAYALNRLPAMYATSESGWMIQHKKAVSDMRSQIESTVRRALTNVKVDRLRDTNPLPQQEVANHARSLAALQSILGAENASWTDMPMALESSLMTVKLKIAVNNTYAVMNKHDPSEKEKEEEYAFHHKPLEISWKSRAPKTALNWAKDKQKTKELETYMVDAKYQFSNVLEKLVLSLAYYQVQKLHPTMSDKIDLGEVVAYVLNRLPPMYATTEKGFKALRLRAREVYGKQVVETLTQAIAICIQSPNAGRVPLPLARFEAEVEEAVAKMNWILQRDDINWRNAPFIVSECLTQALNGDFTWRKCSEYDHLNS</sequence>
<keyword evidence="2" id="KW-1185">Reference proteome</keyword>
<comment type="caution">
    <text evidence="1">The sequence shown here is derived from an EMBL/GenBank/DDBJ whole genome shotgun (WGS) entry which is preliminary data.</text>
</comment>
<organism evidence="1 2">
    <name type="scientific">Pseudanabaena mucicola FACHB-723</name>
    <dbReference type="NCBI Taxonomy" id="2692860"/>
    <lineage>
        <taxon>Bacteria</taxon>
        <taxon>Bacillati</taxon>
        <taxon>Cyanobacteriota</taxon>
        <taxon>Cyanophyceae</taxon>
        <taxon>Pseudanabaenales</taxon>
        <taxon>Pseudanabaenaceae</taxon>
        <taxon>Pseudanabaena</taxon>
    </lineage>
</organism>
<proteinExistence type="predicted"/>
<dbReference type="Proteomes" id="UP000642094">
    <property type="component" value="Unassembled WGS sequence"/>
</dbReference>
<dbReference type="Pfam" id="PF10719">
    <property type="entry name" value="ComFB"/>
    <property type="match status" value="2"/>
</dbReference>
<accession>A0ABR7ZWR5</accession>
<protein>
    <submittedName>
        <fullName evidence="1">Late competence development ComFB family protein</fullName>
    </submittedName>
</protein>
<dbReference type="RefSeq" id="WP_190402559.1">
    <property type="nucleotide sequence ID" value="NZ_JACJQB010000007.1"/>
</dbReference>